<dbReference type="KEGG" id="kol:Kole_0531"/>
<reference evidence="2 3" key="2">
    <citation type="journal article" date="2011" name="J. Bacteriol.">
        <title>Genome Sequence of Kosmotoga olearia Strain TBF 19.5.1, a Thermophilic Bacterium with a Wide Growth Temperature Range, Isolated from the Troll B Oil Platform in the North Sea.</title>
        <authorList>
            <person name="Swithers K.S."/>
            <person name="Dipippo J.L."/>
            <person name="Bruce D.C."/>
            <person name="Detter C."/>
            <person name="Tapia R."/>
            <person name="Han S."/>
            <person name="Goodwin L.A."/>
            <person name="Han J."/>
            <person name="Woyke T."/>
            <person name="Pitluck S."/>
            <person name="Pennacchio L."/>
            <person name="Nolan M."/>
            <person name="Mikhailova N."/>
            <person name="Land M.L."/>
            <person name="Nesbo C.L."/>
            <person name="Gogarten J.P."/>
            <person name="Noll K.M."/>
        </authorList>
    </citation>
    <scope>NUCLEOTIDE SEQUENCE [LARGE SCALE GENOMIC DNA]</scope>
    <source>
        <strain evidence="3">ATCC BAA-1733 / DSM 21960 / TBF 19.5.1</strain>
    </source>
</reference>
<dbReference type="CDD" id="cd06127">
    <property type="entry name" value="DEDDh"/>
    <property type="match status" value="1"/>
</dbReference>
<dbReference type="NCBIfam" id="TIGR00573">
    <property type="entry name" value="dnaq"/>
    <property type="match status" value="1"/>
</dbReference>
<dbReference type="PANTHER" id="PTHR30231:SF41">
    <property type="entry name" value="DNA POLYMERASE III SUBUNIT EPSILON"/>
    <property type="match status" value="1"/>
</dbReference>
<name>C5CEK5_KOSOT</name>
<evidence type="ECO:0000259" key="1">
    <source>
        <dbReference type="SMART" id="SM00479"/>
    </source>
</evidence>
<gene>
    <name evidence="2" type="ordered locus">Kole_0531</name>
</gene>
<dbReference type="eggNOG" id="COG2176">
    <property type="taxonomic scope" value="Bacteria"/>
</dbReference>
<proteinExistence type="predicted"/>
<keyword evidence="3" id="KW-1185">Reference proteome</keyword>
<dbReference type="InterPro" id="IPR006054">
    <property type="entry name" value="DnaQ"/>
</dbReference>
<dbReference type="Gene3D" id="3.30.420.10">
    <property type="entry name" value="Ribonuclease H-like superfamily/Ribonuclease H"/>
    <property type="match status" value="1"/>
</dbReference>
<reference evidence="2 3" key="1">
    <citation type="submission" date="2009-06" db="EMBL/GenBank/DDBJ databases">
        <title>Complete sequence of Thermotogales bacterium TBF 19.5.1.</title>
        <authorList>
            <consortium name="US DOE Joint Genome Institute"/>
            <person name="Lucas S."/>
            <person name="Copeland A."/>
            <person name="Lapidus A."/>
            <person name="Glavina del Rio T."/>
            <person name="Tice H."/>
            <person name="Bruce D."/>
            <person name="Goodwin L."/>
            <person name="Pitluck S."/>
            <person name="Chertkov O."/>
            <person name="Brettin T."/>
            <person name="Detter J.C."/>
            <person name="Han C."/>
            <person name="Schmutz J."/>
            <person name="Larimer F."/>
            <person name="Land M."/>
            <person name="Hauser L."/>
            <person name="Kyrpides N."/>
            <person name="Ovchinnikova G."/>
            <person name="Noll K."/>
        </authorList>
    </citation>
    <scope>NUCLEOTIDE SEQUENCE [LARGE SCALE GENOMIC DNA]</scope>
    <source>
        <strain evidence="3">ATCC BAA-1733 / DSM 21960 / TBF 19.5.1</strain>
    </source>
</reference>
<dbReference type="GO" id="GO:0005829">
    <property type="term" value="C:cytosol"/>
    <property type="evidence" value="ECO:0007669"/>
    <property type="project" value="TreeGrafter"/>
</dbReference>
<dbReference type="InterPro" id="IPR013520">
    <property type="entry name" value="Ribonucl_H"/>
</dbReference>
<dbReference type="Proteomes" id="UP000002382">
    <property type="component" value="Chromosome"/>
</dbReference>
<dbReference type="EC" id="2.7.7.7" evidence="2"/>
<dbReference type="InterPro" id="IPR036397">
    <property type="entry name" value="RNaseH_sf"/>
</dbReference>
<dbReference type="GO" id="GO:0003677">
    <property type="term" value="F:DNA binding"/>
    <property type="evidence" value="ECO:0007669"/>
    <property type="project" value="InterPro"/>
</dbReference>
<feature type="domain" description="Exonuclease" evidence="1">
    <location>
        <begin position="2"/>
        <end position="169"/>
    </location>
</feature>
<dbReference type="GO" id="GO:0003887">
    <property type="term" value="F:DNA-directed DNA polymerase activity"/>
    <property type="evidence" value="ECO:0007669"/>
    <property type="project" value="UniProtKB-EC"/>
</dbReference>
<evidence type="ECO:0000313" key="2">
    <source>
        <dbReference type="EMBL" id="ACR79251.1"/>
    </source>
</evidence>
<dbReference type="STRING" id="521045.Kole_0531"/>
<sequence>MEFVVIDTETTGSSPHKGAELIEIAGVVVRDWEIIYEESFNELIKPKRHVPISITMITGINNLMLEDKLPIEIVLPRFYDFVRDRVLVIQNAPFDLSFLDYFGKKIGIGELPNPFVDTISLSRSLFRGRHNLDIILARLGIFCEDRHRALGDAVATAKAFIKMVKMIGVEEIEKFVVKRI</sequence>
<dbReference type="GO" id="GO:0045004">
    <property type="term" value="P:DNA replication proofreading"/>
    <property type="evidence" value="ECO:0007669"/>
    <property type="project" value="TreeGrafter"/>
</dbReference>
<dbReference type="HOGENOM" id="CLU_047806_7_1_0"/>
<dbReference type="AlphaFoldDB" id="C5CEK5"/>
<organism evidence="2 3">
    <name type="scientific">Kosmotoga olearia (strain ATCC BAA-1733 / DSM 21960 / TBF 19.5.1)</name>
    <dbReference type="NCBI Taxonomy" id="521045"/>
    <lineage>
        <taxon>Bacteria</taxon>
        <taxon>Thermotogati</taxon>
        <taxon>Thermotogota</taxon>
        <taxon>Thermotogae</taxon>
        <taxon>Kosmotogales</taxon>
        <taxon>Kosmotogaceae</taxon>
        <taxon>Kosmotoga</taxon>
    </lineage>
</organism>
<keyword evidence="2" id="KW-0548">Nucleotidyltransferase</keyword>
<dbReference type="RefSeq" id="WP_012745035.1">
    <property type="nucleotide sequence ID" value="NC_012785.1"/>
</dbReference>
<dbReference type="FunFam" id="3.30.420.10:FF:000045">
    <property type="entry name" value="3'-5' exonuclease DinG"/>
    <property type="match status" value="1"/>
</dbReference>
<dbReference type="SUPFAM" id="SSF53098">
    <property type="entry name" value="Ribonuclease H-like"/>
    <property type="match status" value="1"/>
</dbReference>
<keyword evidence="2" id="KW-0808">Transferase</keyword>
<dbReference type="GO" id="GO:0008408">
    <property type="term" value="F:3'-5' exonuclease activity"/>
    <property type="evidence" value="ECO:0007669"/>
    <property type="project" value="TreeGrafter"/>
</dbReference>
<dbReference type="EMBL" id="CP001634">
    <property type="protein sequence ID" value="ACR79251.1"/>
    <property type="molecule type" value="Genomic_DNA"/>
</dbReference>
<evidence type="ECO:0000313" key="3">
    <source>
        <dbReference type="Proteomes" id="UP000002382"/>
    </source>
</evidence>
<protein>
    <submittedName>
        <fullName evidence="2">DNA polymerase III, epsilon subunit</fullName>
        <ecNumber evidence="2">2.7.7.7</ecNumber>
    </submittedName>
</protein>
<dbReference type="PANTHER" id="PTHR30231">
    <property type="entry name" value="DNA POLYMERASE III SUBUNIT EPSILON"/>
    <property type="match status" value="1"/>
</dbReference>
<dbReference type="OrthoDB" id="9813328at2"/>
<accession>C5CEK5</accession>
<dbReference type="InterPro" id="IPR012337">
    <property type="entry name" value="RNaseH-like_sf"/>
</dbReference>
<dbReference type="SMART" id="SM00479">
    <property type="entry name" value="EXOIII"/>
    <property type="match status" value="1"/>
</dbReference>
<dbReference type="Pfam" id="PF00929">
    <property type="entry name" value="RNase_T"/>
    <property type="match status" value="1"/>
</dbReference>